<evidence type="ECO:0000313" key="3">
    <source>
        <dbReference type="Proteomes" id="UP000582646"/>
    </source>
</evidence>
<dbReference type="RefSeq" id="WP_168547880.1">
    <property type="nucleotide sequence ID" value="NZ_BAAAKS010000078.1"/>
</dbReference>
<protein>
    <submittedName>
        <fullName evidence="2">Uncharacterized protein</fullName>
    </submittedName>
</protein>
<feature type="region of interest" description="Disordered" evidence="1">
    <location>
        <begin position="1"/>
        <end position="52"/>
    </location>
</feature>
<reference evidence="2 3" key="1">
    <citation type="submission" date="2020-04" db="EMBL/GenBank/DDBJ databases">
        <title>MicrobeNet Type strains.</title>
        <authorList>
            <person name="Nicholson A.C."/>
        </authorList>
    </citation>
    <scope>NUCLEOTIDE SEQUENCE [LARGE SCALE GENOMIC DNA]</scope>
    <source>
        <strain evidence="2 3">DSM 44113</strain>
    </source>
</reference>
<keyword evidence="3" id="KW-1185">Reference proteome</keyword>
<accession>A0A846X9S0</accession>
<evidence type="ECO:0000313" key="2">
    <source>
        <dbReference type="EMBL" id="NKY21009.1"/>
    </source>
</evidence>
<feature type="region of interest" description="Disordered" evidence="1">
    <location>
        <begin position="57"/>
        <end position="76"/>
    </location>
</feature>
<proteinExistence type="predicted"/>
<feature type="compositionally biased region" description="Low complexity" evidence="1">
    <location>
        <begin position="7"/>
        <end position="17"/>
    </location>
</feature>
<sequence>MTDDQTTEAVDTESTTTDVERSPEELAGPQQDPAAESEPNSPAAEGDTFPRAYVEELRQENGKYRQDARDAGQRADELAQRLHAALVAADGRLQDPSDLPFDDAHLDDPDALAAAVDDLLTRKPHLAARRVTGDVGQGAGNSSGTVDLLGLLGGQR</sequence>
<gene>
    <name evidence="2" type="ORF">HF999_21920</name>
</gene>
<organism evidence="2 3">
    <name type="scientific">Tsukamurella spumae</name>
    <dbReference type="NCBI Taxonomy" id="44753"/>
    <lineage>
        <taxon>Bacteria</taxon>
        <taxon>Bacillati</taxon>
        <taxon>Actinomycetota</taxon>
        <taxon>Actinomycetes</taxon>
        <taxon>Mycobacteriales</taxon>
        <taxon>Tsukamurellaceae</taxon>
        <taxon>Tsukamurella</taxon>
    </lineage>
</organism>
<name>A0A846X9S0_9ACTN</name>
<dbReference type="EMBL" id="JAAXOQ010000060">
    <property type="protein sequence ID" value="NKY21009.1"/>
    <property type="molecule type" value="Genomic_DNA"/>
</dbReference>
<evidence type="ECO:0000256" key="1">
    <source>
        <dbReference type="SAM" id="MobiDB-lite"/>
    </source>
</evidence>
<comment type="caution">
    <text evidence="2">The sequence shown here is derived from an EMBL/GenBank/DDBJ whole genome shotgun (WGS) entry which is preliminary data.</text>
</comment>
<dbReference type="AlphaFoldDB" id="A0A846X9S0"/>
<dbReference type="Proteomes" id="UP000582646">
    <property type="component" value="Unassembled WGS sequence"/>
</dbReference>
<feature type="compositionally biased region" description="Low complexity" evidence="1">
    <location>
        <begin position="33"/>
        <end position="45"/>
    </location>
</feature>